<protein>
    <submittedName>
        <fullName evidence="1">Uncharacterized protein 349</fullName>
    </submittedName>
</protein>
<dbReference type="Proteomes" id="UP000008388">
    <property type="component" value="Segment"/>
</dbReference>
<dbReference type="GeneID" id="26643877"/>
<dbReference type="EMBL" id="HQ630627">
    <property type="protein sequence ID" value="AEH03772.1"/>
    <property type="molecule type" value="Genomic_DNA"/>
</dbReference>
<dbReference type="RefSeq" id="YP_009217428.1">
    <property type="nucleotide sequence ID" value="NC_028999.1"/>
</dbReference>
<sequence>MELNKRIKLLHEILGQFSPLGSIMSDYEDVTFVNLTVTKREPGVLEYKVTYKPKGDLFKQVGAWDAVVVLKSQSQVINQVILKSIFGKSIEWVSTMDDVAEELSPTT</sequence>
<evidence type="ECO:0000313" key="1">
    <source>
        <dbReference type="EMBL" id="AEH03772.1"/>
    </source>
</evidence>
<proteinExistence type="predicted"/>
<name>F8SJI3_BPPA3</name>
<dbReference type="KEGG" id="vg:26643877"/>
<accession>F8SJI3</accession>
<evidence type="ECO:0000313" key="2">
    <source>
        <dbReference type="Proteomes" id="UP000008388"/>
    </source>
</evidence>
<keyword evidence="2" id="KW-1185">Reference proteome</keyword>
<reference evidence="1 2" key="1">
    <citation type="journal article" date="2011" name="Microbiology">
        <title>The Pseudomonas aeruginosa generalized transducing phage phiPA3 is a new member of the phiKZ-like group of 'jumbo' phages, and infects model laboratory strains and clinical isolates from cystic fibrosis patients.</title>
        <authorList>
            <person name="Monson R."/>
            <person name="Foulds I."/>
            <person name="Foweraker J."/>
            <person name="Welch M."/>
            <person name="Salmond G.P."/>
        </authorList>
    </citation>
    <scope>NUCLEOTIDE SEQUENCE [LARGE SCALE GENOMIC DNA]</scope>
</reference>
<organismHost>
    <name type="scientific">Pseudomonas aeruginosa</name>
    <dbReference type="NCBI Taxonomy" id="287"/>
</organismHost>
<gene>
    <name evidence="1" type="primary">349</name>
</gene>
<organism evidence="1 2">
    <name type="scientific">Pseudomonas phage PhiPA3</name>
    <name type="common">Pseudomonas aeruginosa phage PhiPA3</name>
    <dbReference type="NCBI Taxonomy" id="998086"/>
    <lineage>
        <taxon>Viruses</taxon>
        <taxon>Duplodnaviria</taxon>
        <taxon>Heunggongvirae</taxon>
        <taxon>Uroviricota</taxon>
        <taxon>Caudoviricetes</taxon>
        <taxon>Chimalliviridae</taxon>
        <taxon>Miltoncavirus</taxon>
        <taxon>Miltoncavirus PhiPA3</taxon>
    </lineage>
</organism>